<evidence type="ECO:0000256" key="2">
    <source>
        <dbReference type="ARBA" id="ARBA00012387"/>
    </source>
</evidence>
<evidence type="ECO:0000256" key="1">
    <source>
        <dbReference type="ARBA" id="ARBA00006115"/>
    </source>
</evidence>
<comment type="similarity">
    <text evidence="1">Belongs to the mannose-6-phosphate isomerase type 2 family.</text>
</comment>
<dbReference type="EC" id="2.7.7.13" evidence="2"/>
<evidence type="ECO:0000256" key="6">
    <source>
        <dbReference type="ARBA" id="ARBA00023134"/>
    </source>
</evidence>
<keyword evidence="11" id="KW-1185">Reference proteome</keyword>
<dbReference type="InterPro" id="IPR029044">
    <property type="entry name" value="Nucleotide-diphossugar_trans"/>
</dbReference>
<dbReference type="Pfam" id="PF00483">
    <property type="entry name" value="NTP_transferase"/>
    <property type="match status" value="1"/>
</dbReference>
<organism evidence="10 11">
    <name type="scientific">Niastella caeni</name>
    <dbReference type="NCBI Taxonomy" id="2569763"/>
    <lineage>
        <taxon>Bacteria</taxon>
        <taxon>Pseudomonadati</taxon>
        <taxon>Bacteroidota</taxon>
        <taxon>Chitinophagia</taxon>
        <taxon>Chitinophagales</taxon>
        <taxon>Chitinophagaceae</taxon>
        <taxon>Niastella</taxon>
    </lineage>
</organism>
<dbReference type="PANTHER" id="PTHR46390:SF1">
    <property type="entry name" value="MANNOSE-1-PHOSPHATE GUANYLYLTRANSFERASE"/>
    <property type="match status" value="1"/>
</dbReference>
<dbReference type="OrthoDB" id="9806359at2"/>
<accession>A0A4S8I256</accession>
<dbReference type="CDD" id="cd02509">
    <property type="entry name" value="GDP-M1P_Guanylyltransferase"/>
    <property type="match status" value="1"/>
</dbReference>
<dbReference type="Proteomes" id="UP000306918">
    <property type="component" value="Unassembled WGS sequence"/>
</dbReference>
<keyword evidence="3 10" id="KW-0808">Transferase</keyword>
<dbReference type="PANTHER" id="PTHR46390">
    <property type="entry name" value="MANNOSE-1-PHOSPHATE GUANYLYLTRANSFERASE"/>
    <property type="match status" value="1"/>
</dbReference>
<sequence length="360" mass="40915">MNKHNYVAIMAGGIGSRFWPMSRTNYPKQFLDILNTGKTLIQATYDRFAAFIPAENIYVVTSNEYINIVKKQLPQLPLQNILGEPSRKNTAPCIAYISYKLNQLDPQASLIIAPSDHLILDPVAFNKVCFEALSFVGKHNALITLGIKPTYPNTGYGYIQYEQQAVSDNVFKVKTFTEKPNLELAKTFIASGEFLWNAGIFVWQVKNIIYAFEKYLPEMYDVFEAEKAHFNTVQEGPALQRIYPLCTNISIDFGIMEKADNVYVIPSSFGWSDLGSWNSAWENLEKDYMHNASGGGNVIVFDTHHCMIQTPENKLVVLQGMEDFIVVDTNDVLLICKREKEQDIKEYVAEVKRNKGDKFL</sequence>
<evidence type="ECO:0000313" key="10">
    <source>
        <dbReference type="EMBL" id="THU41851.1"/>
    </source>
</evidence>
<evidence type="ECO:0000256" key="4">
    <source>
        <dbReference type="ARBA" id="ARBA00022695"/>
    </source>
</evidence>
<evidence type="ECO:0000256" key="3">
    <source>
        <dbReference type="ARBA" id="ARBA00022679"/>
    </source>
</evidence>
<reference evidence="10 11" key="1">
    <citation type="submission" date="2019-04" db="EMBL/GenBank/DDBJ databases">
        <title>Niastella caeni sp. nov., isolated from activated sludge.</title>
        <authorList>
            <person name="Sheng M."/>
        </authorList>
    </citation>
    <scope>NUCLEOTIDE SEQUENCE [LARGE SCALE GENOMIC DNA]</scope>
    <source>
        <strain evidence="10 11">HX-2-15</strain>
    </source>
</reference>
<dbReference type="Gene3D" id="3.90.550.10">
    <property type="entry name" value="Spore Coat Polysaccharide Biosynthesis Protein SpsA, Chain A"/>
    <property type="match status" value="1"/>
</dbReference>
<evidence type="ECO:0000313" key="11">
    <source>
        <dbReference type="Proteomes" id="UP000306918"/>
    </source>
</evidence>
<comment type="catalytic activity">
    <reaction evidence="7">
        <text>alpha-D-mannose 1-phosphate + GTP + H(+) = GDP-alpha-D-mannose + diphosphate</text>
        <dbReference type="Rhea" id="RHEA:15229"/>
        <dbReference type="ChEBI" id="CHEBI:15378"/>
        <dbReference type="ChEBI" id="CHEBI:33019"/>
        <dbReference type="ChEBI" id="CHEBI:37565"/>
        <dbReference type="ChEBI" id="CHEBI:57527"/>
        <dbReference type="ChEBI" id="CHEBI:58409"/>
        <dbReference type="EC" id="2.7.7.13"/>
    </reaction>
</comment>
<dbReference type="InterPro" id="IPR054566">
    <property type="entry name" value="ManC/GMP-like_b-helix"/>
</dbReference>
<feature type="domain" description="MannoseP isomerase/GMP-like beta-helix" evidence="9">
    <location>
        <begin position="296"/>
        <end position="350"/>
    </location>
</feature>
<dbReference type="EMBL" id="STFF01000001">
    <property type="protein sequence ID" value="THU41851.1"/>
    <property type="molecule type" value="Genomic_DNA"/>
</dbReference>
<keyword evidence="6" id="KW-0342">GTP-binding</keyword>
<feature type="domain" description="Nucleotidyl transferase" evidence="8">
    <location>
        <begin position="9"/>
        <end position="286"/>
    </location>
</feature>
<comment type="caution">
    <text evidence="10">The sequence shown here is derived from an EMBL/GenBank/DDBJ whole genome shotgun (WGS) entry which is preliminary data.</text>
</comment>
<dbReference type="GO" id="GO:0005525">
    <property type="term" value="F:GTP binding"/>
    <property type="evidence" value="ECO:0007669"/>
    <property type="project" value="UniProtKB-KW"/>
</dbReference>
<keyword evidence="5" id="KW-0547">Nucleotide-binding</keyword>
<evidence type="ECO:0000256" key="7">
    <source>
        <dbReference type="ARBA" id="ARBA00047343"/>
    </source>
</evidence>
<dbReference type="RefSeq" id="WP_136576339.1">
    <property type="nucleotide sequence ID" value="NZ_STFF01000001.1"/>
</dbReference>
<dbReference type="SUPFAM" id="SSF159283">
    <property type="entry name" value="Guanosine diphospho-D-mannose pyrophosphorylase/mannose-6-phosphate isomerase linker domain"/>
    <property type="match status" value="1"/>
</dbReference>
<name>A0A4S8I256_9BACT</name>
<dbReference type="GO" id="GO:0004475">
    <property type="term" value="F:mannose-1-phosphate guanylyltransferase (GTP) activity"/>
    <property type="evidence" value="ECO:0007669"/>
    <property type="project" value="UniProtKB-EC"/>
</dbReference>
<evidence type="ECO:0000256" key="5">
    <source>
        <dbReference type="ARBA" id="ARBA00022741"/>
    </source>
</evidence>
<keyword evidence="4 10" id="KW-0548">Nucleotidyltransferase</keyword>
<gene>
    <name evidence="10" type="ORF">FAM09_07045</name>
</gene>
<dbReference type="FunFam" id="3.90.550.10:FF:000046">
    <property type="entry name" value="Mannose-1-phosphate guanylyltransferase (GDP)"/>
    <property type="match status" value="1"/>
</dbReference>
<protein>
    <recommendedName>
        <fullName evidence="2">mannose-1-phosphate guanylyltransferase</fullName>
        <ecNumber evidence="2">2.7.7.13</ecNumber>
    </recommendedName>
</protein>
<dbReference type="InterPro" id="IPR005835">
    <property type="entry name" value="NTP_transferase_dom"/>
</dbReference>
<dbReference type="SUPFAM" id="SSF53448">
    <property type="entry name" value="Nucleotide-diphospho-sugar transferases"/>
    <property type="match status" value="1"/>
</dbReference>
<dbReference type="AlphaFoldDB" id="A0A4S8I256"/>
<dbReference type="InterPro" id="IPR051161">
    <property type="entry name" value="Mannose-6P_isomerase_type2"/>
</dbReference>
<evidence type="ECO:0000259" key="8">
    <source>
        <dbReference type="Pfam" id="PF00483"/>
    </source>
</evidence>
<proteinExistence type="inferred from homology"/>
<evidence type="ECO:0000259" key="9">
    <source>
        <dbReference type="Pfam" id="PF22640"/>
    </source>
</evidence>
<dbReference type="GO" id="GO:0009298">
    <property type="term" value="P:GDP-mannose biosynthetic process"/>
    <property type="evidence" value="ECO:0007669"/>
    <property type="project" value="TreeGrafter"/>
</dbReference>
<dbReference type="Pfam" id="PF22640">
    <property type="entry name" value="ManC_GMP_beta-helix"/>
    <property type="match status" value="1"/>
</dbReference>
<dbReference type="InterPro" id="IPR049577">
    <property type="entry name" value="GMPP_N"/>
</dbReference>